<proteinExistence type="predicted"/>
<name>A0A9D2B8R0_9FIRM</name>
<sequence length="129" mass="14727">MKITNREIVKIFNGIRTIEEKKLPVKLGFAINKNVKAMRGIAEAYDAERKKILDKYGQKDEDGQLEISGDEYVLTDKKAYAAEMNELLGIESELQVHTVTIDDISRCDEDKFDALTPGELEILEFMIEE</sequence>
<reference evidence="1" key="1">
    <citation type="journal article" date="2021" name="PeerJ">
        <title>Extensive microbial diversity within the chicken gut microbiome revealed by metagenomics and culture.</title>
        <authorList>
            <person name="Gilroy R."/>
            <person name="Ravi A."/>
            <person name="Getino M."/>
            <person name="Pursley I."/>
            <person name="Horton D.L."/>
            <person name="Alikhan N.F."/>
            <person name="Baker D."/>
            <person name="Gharbi K."/>
            <person name="Hall N."/>
            <person name="Watson M."/>
            <person name="Adriaenssens E.M."/>
            <person name="Foster-Nyarko E."/>
            <person name="Jarju S."/>
            <person name="Secka A."/>
            <person name="Antonio M."/>
            <person name="Oren A."/>
            <person name="Chaudhuri R.R."/>
            <person name="La Ragione R."/>
            <person name="Hildebrand F."/>
            <person name="Pallen M.J."/>
        </authorList>
    </citation>
    <scope>NUCLEOTIDE SEQUENCE</scope>
    <source>
        <strain evidence="1">CHK191-13928</strain>
    </source>
</reference>
<organism evidence="1 2">
    <name type="scientific">Candidatus Anaerostipes excrementavium</name>
    <dbReference type="NCBI Taxonomy" id="2838463"/>
    <lineage>
        <taxon>Bacteria</taxon>
        <taxon>Bacillati</taxon>
        <taxon>Bacillota</taxon>
        <taxon>Clostridia</taxon>
        <taxon>Lachnospirales</taxon>
        <taxon>Lachnospiraceae</taxon>
        <taxon>Anaerostipes</taxon>
    </lineage>
</organism>
<accession>A0A9D2B8R0</accession>
<dbReference type="AlphaFoldDB" id="A0A9D2B8R0"/>
<gene>
    <name evidence="1" type="ORF">H9735_03675</name>
</gene>
<dbReference type="Proteomes" id="UP000886721">
    <property type="component" value="Unassembled WGS sequence"/>
</dbReference>
<evidence type="ECO:0000313" key="1">
    <source>
        <dbReference type="EMBL" id="HIX67211.1"/>
    </source>
</evidence>
<reference evidence="1" key="2">
    <citation type="submission" date="2021-04" db="EMBL/GenBank/DDBJ databases">
        <authorList>
            <person name="Gilroy R."/>
        </authorList>
    </citation>
    <scope>NUCLEOTIDE SEQUENCE</scope>
    <source>
        <strain evidence="1">CHK191-13928</strain>
    </source>
</reference>
<evidence type="ECO:0000313" key="2">
    <source>
        <dbReference type="Proteomes" id="UP000886721"/>
    </source>
</evidence>
<comment type="caution">
    <text evidence="1">The sequence shown here is derived from an EMBL/GenBank/DDBJ whole genome shotgun (WGS) entry which is preliminary data.</text>
</comment>
<dbReference type="EMBL" id="DXEM01000011">
    <property type="protein sequence ID" value="HIX67211.1"/>
    <property type="molecule type" value="Genomic_DNA"/>
</dbReference>
<protein>
    <submittedName>
        <fullName evidence="1">Uncharacterized protein</fullName>
    </submittedName>
</protein>